<dbReference type="InterPro" id="IPR009045">
    <property type="entry name" value="Zn_M74/Hedgehog-like"/>
</dbReference>
<evidence type="ECO:0008006" key="3">
    <source>
        <dbReference type="Google" id="ProtNLM"/>
    </source>
</evidence>
<reference evidence="1" key="1">
    <citation type="submission" date="2020-10" db="EMBL/GenBank/DDBJ databases">
        <authorList>
            <person name="Castelo-Branco R."/>
            <person name="Eusebio N."/>
            <person name="Adriana R."/>
            <person name="Vieira A."/>
            <person name="Brugerolle De Fraissinette N."/>
            <person name="Rezende De Castro R."/>
            <person name="Schneider M.P."/>
            <person name="Vasconcelos V."/>
            <person name="Leao P.N."/>
        </authorList>
    </citation>
    <scope>NUCLEOTIDE SEQUENCE</scope>
    <source>
        <strain evidence="1">LEGE 11467</strain>
    </source>
</reference>
<sequence length="190" mass="22279">MNRVELGKYLTLEDFCTCTQTYQKYADRIYPFPENVEETIPALEKLNQFIVDPIIDRFGIDRFKLTYGFCSKTLKRYLEKKDPITGIKNGRIAPRLDRHMAFERNTKGKYYCQKLGAACDFLIIDLNSRQVVDWILSQKLPFDSLYFYGKERPIHISYGLQGKRSVWTFTTGGQPTQKGIKDWVERANSY</sequence>
<dbReference type="SUPFAM" id="SSF55166">
    <property type="entry name" value="Hedgehog/DD-peptidase"/>
    <property type="match status" value="1"/>
</dbReference>
<evidence type="ECO:0000313" key="1">
    <source>
        <dbReference type="EMBL" id="MBE9041647.1"/>
    </source>
</evidence>
<proteinExistence type="predicted"/>
<dbReference type="Proteomes" id="UP000621799">
    <property type="component" value="Unassembled WGS sequence"/>
</dbReference>
<accession>A0A928Z7P6</accession>
<evidence type="ECO:0000313" key="2">
    <source>
        <dbReference type="Proteomes" id="UP000621799"/>
    </source>
</evidence>
<dbReference type="AlphaFoldDB" id="A0A928Z7P6"/>
<gene>
    <name evidence="1" type="ORF">IQ235_12735</name>
</gene>
<name>A0A928Z7P6_9CYAN</name>
<organism evidence="1 2">
    <name type="scientific">Zarconia navalis LEGE 11467</name>
    <dbReference type="NCBI Taxonomy" id="1828826"/>
    <lineage>
        <taxon>Bacteria</taxon>
        <taxon>Bacillati</taxon>
        <taxon>Cyanobacteriota</taxon>
        <taxon>Cyanophyceae</taxon>
        <taxon>Oscillatoriophycideae</taxon>
        <taxon>Oscillatoriales</taxon>
        <taxon>Oscillatoriales incertae sedis</taxon>
        <taxon>Zarconia</taxon>
        <taxon>Zarconia navalis</taxon>
    </lineage>
</organism>
<dbReference type="EMBL" id="JADEXN010000225">
    <property type="protein sequence ID" value="MBE9041647.1"/>
    <property type="molecule type" value="Genomic_DNA"/>
</dbReference>
<dbReference type="RefSeq" id="WP_264321845.1">
    <property type="nucleotide sequence ID" value="NZ_JADEXN010000225.1"/>
</dbReference>
<comment type="caution">
    <text evidence="1">The sequence shown here is derived from an EMBL/GenBank/DDBJ whole genome shotgun (WGS) entry which is preliminary data.</text>
</comment>
<protein>
    <recommendedName>
        <fullName evidence="3">Peptidase M15</fullName>
    </recommendedName>
</protein>
<keyword evidence="2" id="KW-1185">Reference proteome</keyword>